<keyword evidence="2" id="KW-0378">Hydrolase</keyword>
<protein>
    <recommendedName>
        <fullName evidence="7">Peptidase S1 domain-containing protein</fullName>
    </recommendedName>
</protein>
<dbReference type="AlphaFoldDB" id="A0AAW1CQ93"/>
<organism evidence="8 9">
    <name type="scientific">Rhynocoris fuscipes</name>
    <dbReference type="NCBI Taxonomy" id="488301"/>
    <lineage>
        <taxon>Eukaryota</taxon>
        <taxon>Metazoa</taxon>
        <taxon>Ecdysozoa</taxon>
        <taxon>Arthropoda</taxon>
        <taxon>Hexapoda</taxon>
        <taxon>Insecta</taxon>
        <taxon>Pterygota</taxon>
        <taxon>Neoptera</taxon>
        <taxon>Paraneoptera</taxon>
        <taxon>Hemiptera</taxon>
        <taxon>Heteroptera</taxon>
        <taxon>Panheteroptera</taxon>
        <taxon>Cimicomorpha</taxon>
        <taxon>Reduviidae</taxon>
        <taxon>Harpactorinae</taxon>
        <taxon>Harpactorini</taxon>
        <taxon>Rhynocoris</taxon>
    </lineage>
</organism>
<name>A0AAW1CQ93_9HEMI</name>
<keyword evidence="6" id="KW-0732">Signal</keyword>
<evidence type="ECO:0000259" key="7">
    <source>
        <dbReference type="Pfam" id="PF00089"/>
    </source>
</evidence>
<evidence type="ECO:0000256" key="6">
    <source>
        <dbReference type="SAM" id="SignalP"/>
    </source>
</evidence>
<dbReference type="Gene3D" id="2.40.10.10">
    <property type="entry name" value="Trypsin-like serine proteases"/>
    <property type="match status" value="2"/>
</dbReference>
<evidence type="ECO:0000256" key="3">
    <source>
        <dbReference type="ARBA" id="ARBA00022825"/>
    </source>
</evidence>
<evidence type="ECO:0000313" key="9">
    <source>
        <dbReference type="Proteomes" id="UP001461498"/>
    </source>
</evidence>
<evidence type="ECO:0000256" key="4">
    <source>
        <dbReference type="ARBA" id="ARBA00023157"/>
    </source>
</evidence>
<dbReference type="InterPro" id="IPR050430">
    <property type="entry name" value="Peptidase_S1"/>
</dbReference>
<dbReference type="Pfam" id="PF00089">
    <property type="entry name" value="Trypsin"/>
    <property type="match status" value="1"/>
</dbReference>
<feature type="domain" description="Peptidase S1" evidence="7">
    <location>
        <begin position="325"/>
        <end position="391"/>
    </location>
</feature>
<dbReference type="EMBL" id="JAPXFL010000010">
    <property type="protein sequence ID" value="KAK9500686.1"/>
    <property type="molecule type" value="Genomic_DNA"/>
</dbReference>
<dbReference type="SUPFAM" id="SSF50494">
    <property type="entry name" value="Trypsin-like serine proteases"/>
    <property type="match status" value="2"/>
</dbReference>
<keyword evidence="9" id="KW-1185">Reference proteome</keyword>
<dbReference type="GO" id="GO:0004252">
    <property type="term" value="F:serine-type endopeptidase activity"/>
    <property type="evidence" value="ECO:0007669"/>
    <property type="project" value="InterPro"/>
</dbReference>
<comment type="caution">
    <text evidence="8">The sequence shown here is derived from an EMBL/GenBank/DDBJ whole genome shotgun (WGS) entry which is preliminary data.</text>
</comment>
<feature type="region of interest" description="Disordered" evidence="5">
    <location>
        <begin position="394"/>
        <end position="420"/>
    </location>
</feature>
<evidence type="ECO:0000256" key="1">
    <source>
        <dbReference type="ARBA" id="ARBA00022670"/>
    </source>
</evidence>
<reference evidence="8 9" key="1">
    <citation type="submission" date="2022-12" db="EMBL/GenBank/DDBJ databases">
        <title>Chromosome-level genome assembly of true bugs.</title>
        <authorList>
            <person name="Ma L."/>
            <person name="Li H."/>
        </authorList>
    </citation>
    <scope>NUCLEOTIDE SEQUENCE [LARGE SCALE GENOMIC DNA]</scope>
    <source>
        <strain evidence="8">Lab_2022b</strain>
    </source>
</reference>
<dbReference type="InterPro" id="IPR001254">
    <property type="entry name" value="Trypsin_dom"/>
</dbReference>
<feature type="chain" id="PRO_5043855823" description="Peptidase S1 domain-containing protein" evidence="6">
    <location>
        <begin position="28"/>
        <end position="695"/>
    </location>
</feature>
<dbReference type="InterPro" id="IPR009003">
    <property type="entry name" value="Peptidase_S1_PA"/>
</dbReference>
<evidence type="ECO:0000256" key="5">
    <source>
        <dbReference type="SAM" id="MobiDB-lite"/>
    </source>
</evidence>
<keyword evidence="1" id="KW-0645">Protease</keyword>
<sequence length="695" mass="78490">MERKNCYNKILTIFLLTFHYNYLLTCAADEVEPNDTLYGDVVDIRRAPYLALIKTDSGICTGTIISEDRILTSSPCFKNADVNTKIFVGATTDIDYDQELHITNIWRAAQTQDEKFPVHKFGNLVLIEVGGINLVSGKVEIMPLQNVIQWKNGSKSCFVAAYREIFNVLRDQKPHDWRSQEVGSLQEDEVIKKDGETENEDEKVIYLDLDETKKEISNTKEESEEGTKDTKEEEDMKKEVASSTNRGKQSRISRDVSRRRIRSMDDQVVFTDENEEAYEKLEMNNRMIGAQLHLLPVTAGYGRDACNCPNVEKGKEYLGGNAKGKEVIKGKRTKVLPRNNWRQKREDDSSNVICSNYDGKPTCFANTGGPLICNGILMGIGASIMSCDKQDYNEEDFDEEKQEVEDEEENEKSMTEKGMAAQKLDKDGNIVNEENNIRPEEIATGGNVIASGKEANMTTVAEEVDEATTENVTAPGEIVDEATTENVTAVGEEVDLTNTENMATVADKVDEATTENINAVSEEVDEATTENINAVSEEVDSTTTKVSNEANDAKRIIKSRKQEVKETKKRRKRQINHVKDQRKPKVKRNNGKNQTFAIKHELDDGNPLQQALRSFITPECHDEIFFDTFTFLSDFKDWLDIAEYFPSGNSFLGSRTRFKLGDKVKMRGEASRPYSQNMALNLLLSALVLFHKYIF</sequence>
<dbReference type="PANTHER" id="PTHR24276">
    <property type="entry name" value="POLYSERASE-RELATED"/>
    <property type="match status" value="1"/>
</dbReference>
<feature type="compositionally biased region" description="Basic residues" evidence="5">
    <location>
        <begin position="567"/>
        <end position="576"/>
    </location>
</feature>
<feature type="compositionally biased region" description="Acidic residues" evidence="5">
    <location>
        <begin position="394"/>
        <end position="410"/>
    </location>
</feature>
<dbReference type="Proteomes" id="UP001461498">
    <property type="component" value="Unassembled WGS sequence"/>
</dbReference>
<feature type="region of interest" description="Disordered" evidence="5">
    <location>
        <begin position="177"/>
        <end position="197"/>
    </location>
</feature>
<keyword evidence="3" id="KW-0720">Serine protease</keyword>
<feature type="region of interest" description="Disordered" evidence="5">
    <location>
        <begin position="215"/>
        <end position="258"/>
    </location>
</feature>
<feature type="compositionally biased region" description="Basic and acidic residues" evidence="5">
    <location>
        <begin position="215"/>
        <end position="240"/>
    </location>
</feature>
<keyword evidence="4" id="KW-1015">Disulfide bond</keyword>
<evidence type="ECO:0000256" key="2">
    <source>
        <dbReference type="ARBA" id="ARBA00022801"/>
    </source>
</evidence>
<feature type="region of interest" description="Disordered" evidence="5">
    <location>
        <begin position="562"/>
        <end position="589"/>
    </location>
</feature>
<accession>A0AAW1CQ93</accession>
<dbReference type="InterPro" id="IPR043504">
    <property type="entry name" value="Peptidase_S1_PA_chymotrypsin"/>
</dbReference>
<feature type="signal peptide" evidence="6">
    <location>
        <begin position="1"/>
        <end position="27"/>
    </location>
</feature>
<proteinExistence type="predicted"/>
<gene>
    <name evidence="8" type="ORF">O3M35_001907</name>
</gene>
<dbReference type="PANTHER" id="PTHR24276:SF98">
    <property type="entry name" value="FI18310P1-RELATED"/>
    <property type="match status" value="1"/>
</dbReference>
<evidence type="ECO:0000313" key="8">
    <source>
        <dbReference type="EMBL" id="KAK9500686.1"/>
    </source>
</evidence>
<dbReference type="GO" id="GO:0006508">
    <property type="term" value="P:proteolysis"/>
    <property type="evidence" value="ECO:0007669"/>
    <property type="project" value="UniProtKB-KW"/>
</dbReference>